<name>A0A642UC68_DIURU</name>
<dbReference type="VEuPathDB" id="FungiDB:DIURU_005607"/>
<keyword evidence="3" id="KW-1185">Reference proteome</keyword>
<dbReference type="AlphaFoldDB" id="A0A642UC68"/>
<organism evidence="2 3">
    <name type="scientific">Diutina rugosa</name>
    <name type="common">Yeast</name>
    <name type="synonym">Candida rugosa</name>
    <dbReference type="NCBI Taxonomy" id="5481"/>
    <lineage>
        <taxon>Eukaryota</taxon>
        <taxon>Fungi</taxon>
        <taxon>Dikarya</taxon>
        <taxon>Ascomycota</taxon>
        <taxon>Saccharomycotina</taxon>
        <taxon>Pichiomycetes</taxon>
        <taxon>Debaryomycetaceae</taxon>
        <taxon>Diutina</taxon>
    </lineage>
</organism>
<gene>
    <name evidence="2" type="ORF">DIURU_005607</name>
</gene>
<dbReference type="GeneID" id="54784258"/>
<protein>
    <submittedName>
        <fullName evidence="2">Uncharacterized protein</fullName>
    </submittedName>
</protein>
<feature type="region of interest" description="Disordered" evidence="1">
    <location>
        <begin position="1"/>
        <end position="51"/>
    </location>
</feature>
<evidence type="ECO:0000313" key="3">
    <source>
        <dbReference type="Proteomes" id="UP000449547"/>
    </source>
</evidence>
<sequence length="201" mass="22167">MTSSPDQALFNMSLELPQDASHKRRRLNSTEPTGICMRNSRAQHAPPPPTSAFKRIPLADLLCKPPTPPPEIVKRIEVANILCKFSSPPLASPVPASPEQLPYPSPPLGGFKGKKEPADHYNKSLPQLCDVAAFLGPPKVAPPLIADITKTAKQSRPKANSVVYSSDSELSDIEDLVDESFTHLPVISRRIRRQYQPWTYN</sequence>
<evidence type="ECO:0000256" key="1">
    <source>
        <dbReference type="SAM" id="MobiDB-lite"/>
    </source>
</evidence>
<proteinExistence type="predicted"/>
<reference evidence="2 3" key="1">
    <citation type="submission" date="2019-07" db="EMBL/GenBank/DDBJ databases">
        <title>Genome assembly of two rare yeast pathogens: Diutina rugosa and Trichomonascus ciferrii.</title>
        <authorList>
            <person name="Mixao V."/>
            <person name="Saus E."/>
            <person name="Hansen A."/>
            <person name="Lass-Flor C."/>
            <person name="Gabaldon T."/>
        </authorList>
    </citation>
    <scope>NUCLEOTIDE SEQUENCE [LARGE SCALE GENOMIC DNA]</scope>
    <source>
        <strain evidence="2 3">CBS 613</strain>
    </source>
</reference>
<evidence type="ECO:0000313" key="2">
    <source>
        <dbReference type="EMBL" id="KAA8896595.1"/>
    </source>
</evidence>
<dbReference type="RefSeq" id="XP_034009455.1">
    <property type="nucleotide sequence ID" value="XM_034158608.1"/>
</dbReference>
<dbReference type="Proteomes" id="UP000449547">
    <property type="component" value="Unassembled WGS sequence"/>
</dbReference>
<dbReference type="EMBL" id="SWFT01000163">
    <property type="protein sequence ID" value="KAA8896595.1"/>
    <property type="molecule type" value="Genomic_DNA"/>
</dbReference>
<accession>A0A642UC68</accession>
<comment type="caution">
    <text evidence="2">The sequence shown here is derived from an EMBL/GenBank/DDBJ whole genome shotgun (WGS) entry which is preliminary data.</text>
</comment>